<keyword evidence="7" id="KW-0406">Ion transport</keyword>
<protein>
    <submittedName>
        <fullName evidence="13">Porin</fullName>
    </submittedName>
</protein>
<dbReference type="KEGG" id="dla:I6G47_05200"/>
<dbReference type="EMBL" id="CP065748">
    <property type="protein sequence ID" value="QPS82480.1"/>
    <property type="molecule type" value="Genomic_DNA"/>
</dbReference>
<feature type="signal peptide" evidence="11">
    <location>
        <begin position="1"/>
        <end position="39"/>
    </location>
</feature>
<keyword evidence="3" id="KW-0813">Transport</keyword>
<dbReference type="Gene3D" id="2.40.160.10">
    <property type="entry name" value="Porin"/>
    <property type="match status" value="1"/>
</dbReference>
<dbReference type="GO" id="GO:0015288">
    <property type="term" value="F:porin activity"/>
    <property type="evidence" value="ECO:0007669"/>
    <property type="project" value="UniProtKB-KW"/>
</dbReference>
<evidence type="ECO:0000259" key="12">
    <source>
        <dbReference type="Pfam" id="PF13609"/>
    </source>
</evidence>
<evidence type="ECO:0000256" key="2">
    <source>
        <dbReference type="ARBA" id="ARBA00011233"/>
    </source>
</evidence>
<evidence type="ECO:0000256" key="8">
    <source>
        <dbReference type="ARBA" id="ARBA00023114"/>
    </source>
</evidence>
<dbReference type="GO" id="GO:0046930">
    <property type="term" value="C:pore complex"/>
    <property type="evidence" value="ECO:0007669"/>
    <property type="project" value="UniProtKB-KW"/>
</dbReference>
<evidence type="ECO:0000256" key="9">
    <source>
        <dbReference type="ARBA" id="ARBA00023136"/>
    </source>
</evidence>
<gene>
    <name evidence="13" type="ORF">I6G47_05200</name>
</gene>
<evidence type="ECO:0000256" key="1">
    <source>
        <dbReference type="ARBA" id="ARBA00004571"/>
    </source>
</evidence>
<evidence type="ECO:0000256" key="11">
    <source>
        <dbReference type="SAM" id="SignalP"/>
    </source>
</evidence>
<evidence type="ECO:0000256" key="10">
    <source>
        <dbReference type="ARBA" id="ARBA00023237"/>
    </source>
</evidence>
<dbReference type="InterPro" id="IPR050298">
    <property type="entry name" value="Gram-neg_bact_OMP"/>
</dbReference>
<keyword evidence="6 11" id="KW-0732">Signal</keyword>
<dbReference type="InterPro" id="IPR023614">
    <property type="entry name" value="Porin_dom_sf"/>
</dbReference>
<evidence type="ECO:0000256" key="4">
    <source>
        <dbReference type="ARBA" id="ARBA00022452"/>
    </source>
</evidence>
<proteinExistence type="predicted"/>
<dbReference type="PANTHER" id="PTHR34501:SF9">
    <property type="entry name" value="MAJOR OUTER MEMBRANE PROTEIN P.IA"/>
    <property type="match status" value="1"/>
</dbReference>
<organism evidence="13 14">
    <name type="scientific">Delftia lacustris</name>
    <dbReference type="NCBI Taxonomy" id="558537"/>
    <lineage>
        <taxon>Bacteria</taxon>
        <taxon>Pseudomonadati</taxon>
        <taxon>Pseudomonadota</taxon>
        <taxon>Betaproteobacteria</taxon>
        <taxon>Burkholderiales</taxon>
        <taxon>Comamonadaceae</taxon>
        <taxon>Delftia</taxon>
    </lineage>
</organism>
<evidence type="ECO:0000256" key="5">
    <source>
        <dbReference type="ARBA" id="ARBA00022692"/>
    </source>
</evidence>
<comment type="subunit">
    <text evidence="2">Homotrimer.</text>
</comment>
<sequence length="393" mass="40812">MNRTLKSIPQPPARRPLRVCLGRLAPLAMLAAAAGGAQAQTASSVTLYGHLDTGIEHLTNVQGGGSLTRMPGLTGTAPSRWGLRGSEDLGGGLSAVFALESGFGPDAGTFNQGGRGFGRQAWVGLSGGWGSVSLGRNYTMLYWALFDADLLGPNAFGLSSLDSYIPNTRTDNSLAYRGRFGAWSLGAAYSLGRDAVNAGPSPAGTNCAGESATDRQACRQWSAMLKYDTAPWGFALAVDEMRGGAGAFAGLTRSDLKDRRIMLNGYAALSPTIKLGAGLMRRDNDAAQVASASNGATPRSTLAWGGLSWSPSAAVVVDGQLQQLRYARGGDRSTLLALRATYRFSKRTAVYAQAARIDNGQRLAISVSSAAAGGSPLAGASQTGLMLGLRHSF</sequence>
<dbReference type="CDD" id="cd00342">
    <property type="entry name" value="gram_neg_porins"/>
    <property type="match status" value="1"/>
</dbReference>
<keyword evidence="10" id="KW-0998">Cell outer membrane</keyword>
<accession>A0A7T2YVL0</accession>
<dbReference type="AlphaFoldDB" id="A0A7T2YVL0"/>
<feature type="domain" description="Porin" evidence="12">
    <location>
        <begin position="27"/>
        <end position="360"/>
    </location>
</feature>
<evidence type="ECO:0000256" key="7">
    <source>
        <dbReference type="ARBA" id="ARBA00023065"/>
    </source>
</evidence>
<keyword evidence="4" id="KW-1134">Transmembrane beta strand</keyword>
<dbReference type="Proteomes" id="UP000595064">
    <property type="component" value="Chromosome"/>
</dbReference>
<dbReference type="Pfam" id="PF13609">
    <property type="entry name" value="Porin_4"/>
    <property type="match status" value="1"/>
</dbReference>
<evidence type="ECO:0000256" key="3">
    <source>
        <dbReference type="ARBA" id="ARBA00022448"/>
    </source>
</evidence>
<dbReference type="SUPFAM" id="SSF56935">
    <property type="entry name" value="Porins"/>
    <property type="match status" value="1"/>
</dbReference>
<comment type="subcellular location">
    <subcellularLocation>
        <location evidence="1">Cell outer membrane</location>
        <topology evidence="1">Multi-pass membrane protein</topology>
    </subcellularLocation>
</comment>
<keyword evidence="14" id="KW-1185">Reference proteome</keyword>
<dbReference type="GO" id="GO:0006811">
    <property type="term" value="P:monoatomic ion transport"/>
    <property type="evidence" value="ECO:0007669"/>
    <property type="project" value="UniProtKB-KW"/>
</dbReference>
<dbReference type="GO" id="GO:0009279">
    <property type="term" value="C:cell outer membrane"/>
    <property type="evidence" value="ECO:0007669"/>
    <property type="project" value="UniProtKB-SubCell"/>
</dbReference>
<evidence type="ECO:0000256" key="6">
    <source>
        <dbReference type="ARBA" id="ARBA00022729"/>
    </source>
</evidence>
<evidence type="ECO:0000313" key="14">
    <source>
        <dbReference type="Proteomes" id="UP000595064"/>
    </source>
</evidence>
<dbReference type="RefSeq" id="WP_016453405.1">
    <property type="nucleotide sequence ID" value="NZ_CP065748.1"/>
</dbReference>
<keyword evidence="8" id="KW-0626">Porin</keyword>
<keyword evidence="5" id="KW-0812">Transmembrane</keyword>
<feature type="chain" id="PRO_5032370720" evidence="11">
    <location>
        <begin position="40"/>
        <end position="393"/>
    </location>
</feature>
<keyword evidence="9" id="KW-0472">Membrane</keyword>
<evidence type="ECO:0000313" key="13">
    <source>
        <dbReference type="EMBL" id="QPS82480.1"/>
    </source>
</evidence>
<dbReference type="PANTHER" id="PTHR34501">
    <property type="entry name" value="PROTEIN YDDL-RELATED"/>
    <property type="match status" value="1"/>
</dbReference>
<reference evidence="13 14" key="1">
    <citation type="submission" date="2020-12" db="EMBL/GenBank/DDBJ databases">
        <title>FDA dAtabase for Regulatory Grade micrObial Sequences (FDA-ARGOS): Supporting development and validation of Infectious Disease Dx tests.</title>
        <authorList>
            <person name="Sproer C."/>
            <person name="Gronow S."/>
            <person name="Severitt S."/>
            <person name="Schroder I."/>
            <person name="Tallon L."/>
            <person name="Sadzewicz L."/>
            <person name="Zhao X."/>
            <person name="Boylan J."/>
            <person name="Ott S."/>
            <person name="Bowen H."/>
            <person name="Vavikolanu K."/>
            <person name="Mehta A."/>
            <person name="Aluvathingal J."/>
            <person name="Nadendla S."/>
            <person name="Lowell S."/>
            <person name="Myers T."/>
            <person name="Yan Y."/>
            <person name="Sichtig H."/>
        </authorList>
    </citation>
    <scope>NUCLEOTIDE SEQUENCE [LARGE SCALE GENOMIC DNA]</scope>
    <source>
        <strain evidence="13 14">FDAARGOS_890</strain>
    </source>
</reference>
<dbReference type="InterPro" id="IPR033900">
    <property type="entry name" value="Gram_neg_porin_domain"/>
</dbReference>
<name>A0A7T2YVL0_9BURK</name>